<feature type="transmembrane region" description="Helical" evidence="1">
    <location>
        <begin position="49"/>
        <end position="69"/>
    </location>
</feature>
<dbReference type="RefSeq" id="WP_105215219.1">
    <property type="nucleotide sequence ID" value="NZ_CP027062.1"/>
</dbReference>
<dbReference type="InterPro" id="IPR009732">
    <property type="entry name" value="DUF1304"/>
</dbReference>
<dbReference type="Proteomes" id="UP000238442">
    <property type="component" value="Chromosome"/>
</dbReference>
<evidence type="ECO:0000313" key="2">
    <source>
        <dbReference type="EMBL" id="AVI50405.1"/>
    </source>
</evidence>
<keyword evidence="3" id="KW-1185">Reference proteome</keyword>
<dbReference type="PANTHER" id="PTHR38446">
    <property type="entry name" value="BLL0914 PROTEIN"/>
    <property type="match status" value="1"/>
</dbReference>
<evidence type="ECO:0000256" key="1">
    <source>
        <dbReference type="SAM" id="Phobius"/>
    </source>
</evidence>
<keyword evidence="1" id="KW-0812">Transmembrane</keyword>
<gene>
    <name evidence="2" type="ORF">C5O00_04195</name>
</gene>
<protein>
    <submittedName>
        <fullName evidence="2">DUF1304 domain-containing protein</fullName>
    </submittedName>
</protein>
<name>A0A2S0HUV5_9FLAO</name>
<dbReference type="OrthoDB" id="9803832at2"/>
<dbReference type="KEGG" id="aue:C5O00_04195"/>
<proteinExistence type="predicted"/>
<feature type="transmembrane region" description="Helical" evidence="1">
    <location>
        <begin position="75"/>
        <end position="95"/>
    </location>
</feature>
<dbReference type="PANTHER" id="PTHR38446:SF1">
    <property type="entry name" value="BLL0914 PROTEIN"/>
    <property type="match status" value="1"/>
</dbReference>
<dbReference type="EMBL" id="CP027062">
    <property type="protein sequence ID" value="AVI50405.1"/>
    <property type="molecule type" value="Genomic_DNA"/>
</dbReference>
<reference evidence="2 3" key="1">
    <citation type="submission" date="2018-02" db="EMBL/GenBank/DDBJ databases">
        <title>Genomic analysis of the strain RR4-38 isolated from a seawater recirculating aquaculture system.</title>
        <authorList>
            <person name="Kim Y.-S."/>
            <person name="Jang Y.H."/>
            <person name="Kim K.-H."/>
        </authorList>
    </citation>
    <scope>NUCLEOTIDE SEQUENCE [LARGE SCALE GENOMIC DNA]</scope>
    <source>
        <strain evidence="2 3">RR4-38</strain>
    </source>
</reference>
<accession>A0A2S0HUV5</accession>
<feature type="transmembrane region" description="Helical" evidence="1">
    <location>
        <begin position="6"/>
        <end position="28"/>
    </location>
</feature>
<keyword evidence="1" id="KW-1133">Transmembrane helix</keyword>
<dbReference type="Pfam" id="PF06993">
    <property type="entry name" value="DUF1304"/>
    <property type="match status" value="1"/>
</dbReference>
<evidence type="ECO:0000313" key="3">
    <source>
        <dbReference type="Proteomes" id="UP000238442"/>
    </source>
</evidence>
<dbReference type="AlphaFoldDB" id="A0A2S0HUV5"/>
<sequence>MSFASTLLIGFIALLHLYIMWFEMFAWTTRGRKVFRNFPKELFEPTKPMAANQGLYNGFLAAGLIWSFFIENEQWQTNVALFFLICVAVAGIYGSITASRKIFFVQALPALIAISALLVG</sequence>
<keyword evidence="1" id="KW-0472">Membrane</keyword>
<feature type="transmembrane region" description="Helical" evidence="1">
    <location>
        <begin position="102"/>
        <end position="119"/>
    </location>
</feature>
<organism evidence="2 3">
    <name type="scientific">Pukyongia salina</name>
    <dbReference type="NCBI Taxonomy" id="2094025"/>
    <lineage>
        <taxon>Bacteria</taxon>
        <taxon>Pseudomonadati</taxon>
        <taxon>Bacteroidota</taxon>
        <taxon>Flavobacteriia</taxon>
        <taxon>Flavobacteriales</taxon>
        <taxon>Flavobacteriaceae</taxon>
        <taxon>Pukyongia</taxon>
    </lineage>
</organism>